<name>A0ABW6FFY4_9ACTN</name>
<protein>
    <submittedName>
        <fullName evidence="10">Carbohydrate ABC transporter permease</fullName>
    </submittedName>
</protein>
<evidence type="ECO:0000256" key="3">
    <source>
        <dbReference type="ARBA" id="ARBA00022475"/>
    </source>
</evidence>
<feature type="transmembrane region" description="Helical" evidence="7">
    <location>
        <begin position="46"/>
        <end position="68"/>
    </location>
</feature>
<organism evidence="10 11">
    <name type="scientific">Streptomyces albidochromogenes</name>
    <dbReference type="NCBI Taxonomy" id="329524"/>
    <lineage>
        <taxon>Bacteria</taxon>
        <taxon>Bacillati</taxon>
        <taxon>Actinomycetota</taxon>
        <taxon>Actinomycetes</taxon>
        <taxon>Kitasatosporales</taxon>
        <taxon>Streptomycetaceae</taxon>
        <taxon>Streptomyces</taxon>
    </lineage>
</organism>
<proteinExistence type="inferred from homology"/>
<comment type="caution">
    <text evidence="10">The sequence shown here is derived from an EMBL/GenBank/DDBJ whole genome shotgun (WGS) entry which is preliminary data.</text>
</comment>
<sequence length="320" mass="35090">MLTANPNPVHTEAAHAVPDSRRTQPPARRVRRRQPDTGSKKPRRSALLTVLMTLPLLYSLMPLVWLAINSTKSREQLFSTFGLWFGDDFALWDNIVGVLTYNDGIYLRWLANTVLYVAVGAIGATLLAALAGYGLAKYEFPGRRAFLAVVVGAVAVPSTALAVPAFLLFGELGLTNTPWAVLIPLLVTPFGLFLLYSYANEAVPNEILDAARVDGAGEFRIFFTMALRLLSPALVSVFLLEVVSAWNNYFLPLIMLNDPSWFPMTVGLNQWNNQAATADGEVITHLVITGSFLTIIPLIIIFLILQRFWRSGLAAGSTKG</sequence>
<evidence type="ECO:0000256" key="7">
    <source>
        <dbReference type="RuleBase" id="RU363032"/>
    </source>
</evidence>
<evidence type="ECO:0000256" key="1">
    <source>
        <dbReference type="ARBA" id="ARBA00004651"/>
    </source>
</evidence>
<dbReference type="PANTHER" id="PTHR43744:SF12">
    <property type="entry name" value="ABC TRANSPORTER PERMEASE PROTEIN MG189-RELATED"/>
    <property type="match status" value="1"/>
</dbReference>
<dbReference type="Gene3D" id="1.10.3720.10">
    <property type="entry name" value="MetI-like"/>
    <property type="match status" value="1"/>
</dbReference>
<keyword evidence="3" id="KW-1003">Cell membrane</keyword>
<accession>A0ABW6FFY4</accession>
<dbReference type="PANTHER" id="PTHR43744">
    <property type="entry name" value="ABC TRANSPORTER PERMEASE PROTEIN MG189-RELATED-RELATED"/>
    <property type="match status" value="1"/>
</dbReference>
<evidence type="ECO:0000256" key="2">
    <source>
        <dbReference type="ARBA" id="ARBA00022448"/>
    </source>
</evidence>
<dbReference type="EMBL" id="JBHXIJ010000025">
    <property type="protein sequence ID" value="MFD5098573.1"/>
    <property type="molecule type" value="Genomic_DNA"/>
</dbReference>
<evidence type="ECO:0000313" key="11">
    <source>
        <dbReference type="Proteomes" id="UP001598448"/>
    </source>
</evidence>
<dbReference type="InterPro" id="IPR035906">
    <property type="entry name" value="MetI-like_sf"/>
</dbReference>
<keyword evidence="2 7" id="KW-0813">Transport</keyword>
<feature type="transmembrane region" description="Helical" evidence="7">
    <location>
        <begin position="219"/>
        <end position="240"/>
    </location>
</feature>
<evidence type="ECO:0000256" key="6">
    <source>
        <dbReference type="ARBA" id="ARBA00023136"/>
    </source>
</evidence>
<evidence type="ECO:0000313" key="10">
    <source>
        <dbReference type="EMBL" id="MFD5098573.1"/>
    </source>
</evidence>
<dbReference type="RefSeq" id="WP_386709738.1">
    <property type="nucleotide sequence ID" value="NZ_JBHXIJ010000025.1"/>
</dbReference>
<dbReference type="Proteomes" id="UP001598448">
    <property type="component" value="Unassembled WGS sequence"/>
</dbReference>
<evidence type="ECO:0000256" key="4">
    <source>
        <dbReference type="ARBA" id="ARBA00022692"/>
    </source>
</evidence>
<keyword evidence="4 7" id="KW-0812">Transmembrane</keyword>
<evidence type="ECO:0000256" key="8">
    <source>
        <dbReference type="SAM" id="MobiDB-lite"/>
    </source>
</evidence>
<feature type="transmembrane region" description="Helical" evidence="7">
    <location>
        <begin position="282"/>
        <end position="305"/>
    </location>
</feature>
<feature type="domain" description="ABC transmembrane type-1" evidence="9">
    <location>
        <begin position="110"/>
        <end position="305"/>
    </location>
</feature>
<feature type="region of interest" description="Disordered" evidence="8">
    <location>
        <begin position="1"/>
        <end position="43"/>
    </location>
</feature>
<feature type="transmembrane region" description="Helical" evidence="7">
    <location>
        <begin position="109"/>
        <end position="133"/>
    </location>
</feature>
<dbReference type="Pfam" id="PF00528">
    <property type="entry name" value="BPD_transp_1"/>
    <property type="match status" value="1"/>
</dbReference>
<keyword evidence="6 7" id="KW-0472">Membrane</keyword>
<evidence type="ECO:0000256" key="5">
    <source>
        <dbReference type="ARBA" id="ARBA00022989"/>
    </source>
</evidence>
<keyword evidence="11" id="KW-1185">Reference proteome</keyword>
<dbReference type="InterPro" id="IPR000515">
    <property type="entry name" value="MetI-like"/>
</dbReference>
<keyword evidence="5 7" id="KW-1133">Transmembrane helix</keyword>
<feature type="transmembrane region" description="Helical" evidence="7">
    <location>
        <begin position="145"/>
        <end position="167"/>
    </location>
</feature>
<evidence type="ECO:0000259" key="9">
    <source>
        <dbReference type="PROSITE" id="PS50928"/>
    </source>
</evidence>
<comment type="subcellular location">
    <subcellularLocation>
        <location evidence="1 7">Cell membrane</location>
        <topology evidence="1 7">Multi-pass membrane protein</topology>
    </subcellularLocation>
</comment>
<reference evidence="10 11" key="1">
    <citation type="submission" date="2024-09" db="EMBL/GenBank/DDBJ databases">
        <title>The Natural Products Discovery Center: Release of the First 8490 Sequenced Strains for Exploring Actinobacteria Biosynthetic Diversity.</title>
        <authorList>
            <person name="Kalkreuter E."/>
            <person name="Kautsar S.A."/>
            <person name="Yang D."/>
            <person name="Bader C.D."/>
            <person name="Teijaro C.N."/>
            <person name="Fluegel L."/>
            <person name="Davis C.M."/>
            <person name="Simpson J.R."/>
            <person name="Lauterbach L."/>
            <person name="Steele A.D."/>
            <person name="Gui C."/>
            <person name="Meng S."/>
            <person name="Li G."/>
            <person name="Viehrig K."/>
            <person name="Ye F."/>
            <person name="Su P."/>
            <person name="Kiefer A.F."/>
            <person name="Nichols A."/>
            <person name="Cepeda A.J."/>
            <person name="Yan W."/>
            <person name="Fan B."/>
            <person name="Jiang Y."/>
            <person name="Adhikari A."/>
            <person name="Zheng C.-J."/>
            <person name="Schuster L."/>
            <person name="Cowan T.M."/>
            <person name="Smanski M.J."/>
            <person name="Chevrette M.G."/>
            <person name="De Carvalho L.P.S."/>
            <person name="Shen B."/>
        </authorList>
    </citation>
    <scope>NUCLEOTIDE SEQUENCE [LARGE SCALE GENOMIC DNA]</scope>
    <source>
        <strain evidence="10 11">NPDC058348</strain>
    </source>
</reference>
<dbReference type="CDD" id="cd06261">
    <property type="entry name" value="TM_PBP2"/>
    <property type="match status" value="1"/>
</dbReference>
<comment type="similarity">
    <text evidence="7">Belongs to the binding-protein-dependent transport system permease family.</text>
</comment>
<feature type="transmembrane region" description="Helical" evidence="7">
    <location>
        <begin position="179"/>
        <end position="198"/>
    </location>
</feature>
<dbReference type="PROSITE" id="PS50928">
    <property type="entry name" value="ABC_TM1"/>
    <property type="match status" value="1"/>
</dbReference>
<gene>
    <name evidence="10" type="ORF">ACFWJN_06280</name>
</gene>
<dbReference type="SUPFAM" id="SSF161098">
    <property type="entry name" value="MetI-like"/>
    <property type="match status" value="1"/>
</dbReference>